<accession>A0A642VA61</accession>
<dbReference type="InterPro" id="IPR016137">
    <property type="entry name" value="RGS"/>
</dbReference>
<dbReference type="CDD" id="cd04450">
    <property type="entry name" value="DEP_RGS7-like"/>
    <property type="match status" value="1"/>
</dbReference>
<dbReference type="Pfam" id="PF00615">
    <property type="entry name" value="RGS"/>
    <property type="match status" value="1"/>
</dbReference>
<dbReference type="Gene3D" id="1.10.10.10">
    <property type="entry name" value="Winged helix-like DNA-binding domain superfamily/Winged helix DNA-binding domain"/>
    <property type="match status" value="1"/>
</dbReference>
<dbReference type="GO" id="GO:0035556">
    <property type="term" value="P:intracellular signal transduction"/>
    <property type="evidence" value="ECO:0007669"/>
    <property type="project" value="InterPro"/>
</dbReference>
<dbReference type="InterPro" id="IPR000591">
    <property type="entry name" value="DEP_dom"/>
</dbReference>
<dbReference type="PRINTS" id="PR01301">
    <property type="entry name" value="RGSPROTEIN"/>
</dbReference>
<evidence type="ECO:0000259" key="2">
    <source>
        <dbReference type="PROSITE" id="PS50132"/>
    </source>
</evidence>
<dbReference type="Gene3D" id="1.10.167.10">
    <property type="entry name" value="Regulator of G-protein Signalling 4, domain 2"/>
    <property type="match status" value="1"/>
</dbReference>
<dbReference type="SUPFAM" id="SSF48097">
    <property type="entry name" value="Regulator of G-protein signaling, RGS"/>
    <property type="match status" value="1"/>
</dbReference>
<reference evidence="4" key="1">
    <citation type="journal article" date="2019" name="G3 (Bethesda)">
        <title>Genome Assemblies of Two Rare Opportunistic Yeast Pathogens: Diutina rugosa (syn. Candida rugosa) and Trichomonascus ciferrii (syn. Candida ciferrii).</title>
        <authorList>
            <person name="Mixao V."/>
            <person name="Saus E."/>
            <person name="Hansen A.P."/>
            <person name="Lass-Florl C."/>
            <person name="Gabaldon T."/>
        </authorList>
    </citation>
    <scope>NUCLEOTIDE SEQUENCE</scope>
    <source>
        <strain evidence="4">CBS 4856</strain>
    </source>
</reference>
<evidence type="ECO:0008006" key="6">
    <source>
        <dbReference type="Google" id="ProtNLM"/>
    </source>
</evidence>
<dbReference type="OrthoDB" id="196547at2759"/>
<dbReference type="AlphaFoldDB" id="A0A642VA61"/>
<dbReference type="VEuPathDB" id="FungiDB:TRICI_001215"/>
<dbReference type="PROSITE" id="PS50132">
    <property type="entry name" value="RGS"/>
    <property type="match status" value="1"/>
</dbReference>
<dbReference type="SUPFAM" id="SSF46785">
    <property type="entry name" value="Winged helix' DNA-binding domain"/>
    <property type="match status" value="1"/>
</dbReference>
<dbReference type="PANTHER" id="PTHR10845:SF192">
    <property type="entry name" value="DOUBLE HIT, ISOFORM B"/>
    <property type="match status" value="1"/>
</dbReference>
<keyword evidence="5" id="KW-1185">Reference proteome</keyword>
<dbReference type="InterPro" id="IPR036390">
    <property type="entry name" value="WH_DNA-bd_sf"/>
</dbReference>
<dbReference type="SMART" id="SM00049">
    <property type="entry name" value="DEP"/>
    <property type="match status" value="1"/>
</dbReference>
<proteinExistence type="predicted"/>
<dbReference type="InterPro" id="IPR044926">
    <property type="entry name" value="RGS_subdomain_2"/>
</dbReference>
<evidence type="ECO:0000256" key="1">
    <source>
        <dbReference type="ARBA" id="ARBA00022700"/>
    </source>
</evidence>
<dbReference type="GO" id="GO:0009968">
    <property type="term" value="P:negative regulation of signal transduction"/>
    <property type="evidence" value="ECO:0007669"/>
    <property type="project" value="UniProtKB-KW"/>
</dbReference>
<feature type="domain" description="DEP" evidence="3">
    <location>
        <begin position="253"/>
        <end position="334"/>
    </location>
</feature>
<evidence type="ECO:0000313" key="5">
    <source>
        <dbReference type="Proteomes" id="UP000761534"/>
    </source>
</evidence>
<evidence type="ECO:0000313" key="4">
    <source>
        <dbReference type="EMBL" id="KAA8916589.1"/>
    </source>
</evidence>
<comment type="caution">
    <text evidence="4">The sequence shown here is derived from an EMBL/GenBank/DDBJ whole genome shotgun (WGS) entry which is preliminary data.</text>
</comment>
<protein>
    <recommendedName>
        <fullName evidence="6">RGS domain-containing protein</fullName>
    </recommendedName>
</protein>
<evidence type="ECO:0000259" key="3">
    <source>
        <dbReference type="PROSITE" id="PS50186"/>
    </source>
</evidence>
<dbReference type="InterPro" id="IPR058855">
    <property type="entry name" value="RGS1/SST2-like_Fungal-DR"/>
</dbReference>
<keyword evidence="1" id="KW-0734">Signal transduction inhibitor</keyword>
<dbReference type="Proteomes" id="UP000761534">
    <property type="component" value="Unassembled WGS sequence"/>
</dbReference>
<dbReference type="PANTHER" id="PTHR10845">
    <property type="entry name" value="REGULATOR OF G PROTEIN SIGNALING"/>
    <property type="match status" value="1"/>
</dbReference>
<dbReference type="Pfam" id="PF00610">
    <property type="entry name" value="DEP"/>
    <property type="match status" value="1"/>
</dbReference>
<name>A0A642VA61_9ASCO</name>
<dbReference type="InterPro" id="IPR036388">
    <property type="entry name" value="WH-like_DNA-bd_sf"/>
</dbReference>
<sequence length="498" mass="56270">MSTGLKRTASVRSKARAKDVENVFAMLLLSLPLSVEGSAKHSNGLFSKVRYPYSFALEEAVIKMKAMEVTLVNGGTTTTISCGVTTKSALSFLQKFMEARLVHCPADRTRRELGNASSGVLLQPTAKGVHFLQRYCQKNGVRAHERLLLSEYNSMKCIVLERHASSDKIIQSKRFGYLLFQRFMGPRPNVYDPFGPPDTLPTNKPHNLFAEESLSLSSSSSWSFDKNHEQVSPYSHRYFTHPDSDSLSQYYVSHSGVRVFSKRTVHGKQFEHCITGKAVVQWLIECTDMIFPQEAVDVGNLFVKYGLLTPISDISLQHHHRLVPERDALYILSAHNGHAICKWPQATTTKTKPPKPMFNHGIKMKDILDDAGLRLLFREHLSRELCEENLSFYTELRKFTAKYKTSSSANRPDLIALLYTIYNQFLAPGSPAELNLDHKLKAQLVCLLTQQPDQIDLPKIHTVFEKAKHAVFKMMEADSLPKFISSAEFQLGWSSLEI</sequence>
<feature type="domain" description="RGS" evidence="2">
    <location>
        <begin position="363"/>
        <end position="489"/>
    </location>
</feature>
<dbReference type="InterPro" id="IPR036305">
    <property type="entry name" value="RGS_sf"/>
</dbReference>
<dbReference type="Pfam" id="PF25889">
    <property type="entry name" value="WHD_Fungal_DR"/>
    <property type="match status" value="1"/>
</dbReference>
<dbReference type="EMBL" id="SWFS01000093">
    <property type="protein sequence ID" value="KAA8916589.1"/>
    <property type="molecule type" value="Genomic_DNA"/>
</dbReference>
<dbReference type="SMART" id="SM00315">
    <property type="entry name" value="RGS"/>
    <property type="match status" value="1"/>
</dbReference>
<dbReference type="PROSITE" id="PS50186">
    <property type="entry name" value="DEP"/>
    <property type="match status" value="1"/>
</dbReference>
<organism evidence="4 5">
    <name type="scientific">Trichomonascus ciferrii</name>
    <dbReference type="NCBI Taxonomy" id="44093"/>
    <lineage>
        <taxon>Eukaryota</taxon>
        <taxon>Fungi</taxon>
        <taxon>Dikarya</taxon>
        <taxon>Ascomycota</taxon>
        <taxon>Saccharomycotina</taxon>
        <taxon>Dipodascomycetes</taxon>
        <taxon>Dipodascales</taxon>
        <taxon>Trichomonascaceae</taxon>
        <taxon>Trichomonascus</taxon>
        <taxon>Trichomonascus ciferrii complex</taxon>
    </lineage>
</organism>
<gene>
    <name evidence="4" type="ORF">TRICI_001215</name>
</gene>